<dbReference type="SUPFAM" id="SSF52540">
    <property type="entry name" value="P-loop containing nucleoside triphosphate hydrolases"/>
    <property type="match status" value="1"/>
</dbReference>
<dbReference type="InterPro" id="IPR027417">
    <property type="entry name" value="P-loop_NTPase"/>
</dbReference>
<gene>
    <name evidence="2" type="ORF">FRACYDRAFT_291651</name>
</gene>
<evidence type="ECO:0000256" key="1">
    <source>
        <dbReference type="SAM" id="Phobius"/>
    </source>
</evidence>
<dbReference type="KEGG" id="fcy:FRACYDRAFT_291651"/>
<keyword evidence="1" id="KW-1133">Transmembrane helix</keyword>
<protein>
    <submittedName>
        <fullName evidence="2">p-loop containing nucleoside triphosphate hydrolase</fullName>
    </submittedName>
</protein>
<dbReference type="AlphaFoldDB" id="A0A1E7F2S2"/>
<name>A0A1E7F2S2_9STRA</name>
<keyword evidence="1" id="KW-0472">Membrane</keyword>
<evidence type="ECO:0000313" key="3">
    <source>
        <dbReference type="Proteomes" id="UP000095751"/>
    </source>
</evidence>
<dbReference type="EMBL" id="KV784365">
    <property type="protein sequence ID" value="OEU12439.1"/>
    <property type="molecule type" value="Genomic_DNA"/>
</dbReference>
<evidence type="ECO:0000313" key="2">
    <source>
        <dbReference type="EMBL" id="OEU12439.1"/>
    </source>
</evidence>
<reference evidence="2 3" key="1">
    <citation type="submission" date="2016-09" db="EMBL/GenBank/DDBJ databases">
        <title>Extensive genetic diversity and differential bi-allelic expression allows diatom success in the polar Southern Ocean.</title>
        <authorList>
            <consortium name="DOE Joint Genome Institute"/>
            <person name="Mock T."/>
            <person name="Otillar R.P."/>
            <person name="Strauss J."/>
            <person name="Dupont C."/>
            <person name="Frickenhaus S."/>
            <person name="Maumus F."/>
            <person name="Mcmullan M."/>
            <person name="Sanges R."/>
            <person name="Schmutz J."/>
            <person name="Toseland A."/>
            <person name="Valas R."/>
            <person name="Veluchamy A."/>
            <person name="Ward B.J."/>
            <person name="Allen A."/>
            <person name="Barry K."/>
            <person name="Falciatore A."/>
            <person name="Ferrante M."/>
            <person name="Fortunato A.E."/>
            <person name="Gloeckner G."/>
            <person name="Gruber A."/>
            <person name="Hipkin R."/>
            <person name="Janech M."/>
            <person name="Kroth P."/>
            <person name="Leese F."/>
            <person name="Lindquist E."/>
            <person name="Lyon B.R."/>
            <person name="Martin J."/>
            <person name="Mayer C."/>
            <person name="Parker M."/>
            <person name="Quesneville H."/>
            <person name="Raymond J."/>
            <person name="Uhlig C."/>
            <person name="Valentin K.U."/>
            <person name="Worden A.Z."/>
            <person name="Armbrust E.V."/>
            <person name="Bowler C."/>
            <person name="Green B."/>
            <person name="Moulton V."/>
            <person name="Van Oosterhout C."/>
            <person name="Grigoriev I."/>
        </authorList>
    </citation>
    <scope>NUCLEOTIDE SEQUENCE [LARGE SCALE GENOMIC DNA]</scope>
    <source>
        <strain evidence="2 3">CCMP1102</strain>
    </source>
</reference>
<accession>A0A1E7F2S2</accession>
<organism evidence="2 3">
    <name type="scientific">Fragilariopsis cylindrus CCMP1102</name>
    <dbReference type="NCBI Taxonomy" id="635003"/>
    <lineage>
        <taxon>Eukaryota</taxon>
        <taxon>Sar</taxon>
        <taxon>Stramenopiles</taxon>
        <taxon>Ochrophyta</taxon>
        <taxon>Bacillariophyta</taxon>
        <taxon>Bacillariophyceae</taxon>
        <taxon>Bacillariophycidae</taxon>
        <taxon>Bacillariales</taxon>
        <taxon>Bacillariaceae</taxon>
        <taxon>Fragilariopsis</taxon>
    </lineage>
</organism>
<feature type="transmembrane region" description="Helical" evidence="1">
    <location>
        <begin position="7"/>
        <end position="24"/>
    </location>
</feature>
<keyword evidence="1" id="KW-0812">Transmembrane</keyword>
<sequence>MSRQRRLSSAILITIFFLCNYTYLMKSFTSVEFGVDLSILPSLLKTTTTKTTTKTIATDYHYSRNTNIRNETTSSEEAISTSNILQEKFLGNKSSSSRVGFHIFRRPEVTDSIIILGERHSGTTFFTKYLQDCFPNVTVKDTLINNKHWLQPDPERVEYLLNVVNSESEADDETELSSWREIVKNGISNKNQKSNHLRKYYFENSLVIALLRNPYDWVEAMRRKPWHWPEHISLFPLPAQNSSIKLQNIGSGGSSIQKSFVGHTLLDWKEFVDRPLYLRGYDEKQDDTRRVCQKGYPPNTTSPCQRNARYAPNQLKVIPEIFLRHLQFGMNDPIYEKNQDGEPFQNLLQLRAMKLKNLLSIPERWELAGIGFIQYDNLLGDRLKSLVEQIGRIIGIVDECRVLPHFEKKPYNISVEFTDWITKSAQWDTEKLIGYHPFV</sequence>
<keyword evidence="3" id="KW-1185">Reference proteome</keyword>
<keyword evidence="2" id="KW-0378">Hydrolase</keyword>
<dbReference type="OrthoDB" id="34984at2759"/>
<dbReference type="InParanoid" id="A0A1E7F2S2"/>
<dbReference type="Proteomes" id="UP000095751">
    <property type="component" value="Unassembled WGS sequence"/>
</dbReference>
<dbReference type="GO" id="GO:0016787">
    <property type="term" value="F:hydrolase activity"/>
    <property type="evidence" value="ECO:0007669"/>
    <property type="project" value="UniProtKB-KW"/>
</dbReference>
<proteinExistence type="predicted"/>